<reference evidence="3" key="1">
    <citation type="journal article" date="2019" name="Int. J. Syst. Evol. Microbiol.">
        <title>The Global Catalogue of Microorganisms (GCM) 10K type strain sequencing project: providing services to taxonomists for standard genome sequencing and annotation.</title>
        <authorList>
            <consortium name="The Broad Institute Genomics Platform"/>
            <consortium name="The Broad Institute Genome Sequencing Center for Infectious Disease"/>
            <person name="Wu L."/>
            <person name="Ma J."/>
        </authorList>
    </citation>
    <scope>NUCLEOTIDE SEQUENCE [LARGE SCALE GENOMIC DNA]</scope>
    <source>
        <strain evidence="3">JCM 10671</strain>
    </source>
</reference>
<comment type="caution">
    <text evidence="2">The sequence shown here is derived from an EMBL/GenBank/DDBJ whole genome shotgun (WGS) entry which is preliminary data.</text>
</comment>
<keyword evidence="3" id="KW-1185">Reference proteome</keyword>
<dbReference type="InterPro" id="IPR021354">
    <property type="entry name" value="DUF2975"/>
</dbReference>
<evidence type="ECO:0000313" key="3">
    <source>
        <dbReference type="Proteomes" id="UP001500957"/>
    </source>
</evidence>
<sequence length="152" mass="16718">MTGLRVFLVVMFALLVMLQTLSFPGQFRHMASEHPEHADWRWPATAAVFVLIACVQVVIVAIWKLLTRVVHDRIFSPESFAWVDAIIYAIAAGWVVLVGIDVTVAFHADDPGAPVALFLLTVGVTVVGLLMIVMRALLRQATALRTDLEAVI</sequence>
<protein>
    <submittedName>
        <fullName evidence="2">DUF2975 domain-containing protein</fullName>
    </submittedName>
</protein>
<proteinExistence type="predicted"/>
<keyword evidence="1" id="KW-0812">Transmembrane</keyword>
<feature type="transmembrane region" description="Helical" evidence="1">
    <location>
        <begin position="114"/>
        <end position="138"/>
    </location>
</feature>
<accession>A0ABP3RIU7</accession>
<dbReference type="EMBL" id="BAAAHE010000008">
    <property type="protein sequence ID" value="GAA0611177.1"/>
    <property type="molecule type" value="Genomic_DNA"/>
</dbReference>
<evidence type="ECO:0000313" key="2">
    <source>
        <dbReference type="EMBL" id="GAA0611177.1"/>
    </source>
</evidence>
<feature type="transmembrane region" description="Helical" evidence="1">
    <location>
        <begin position="86"/>
        <end position="108"/>
    </location>
</feature>
<gene>
    <name evidence="2" type="ORF">GCM10009547_11530</name>
</gene>
<dbReference type="Proteomes" id="UP001500957">
    <property type="component" value="Unassembled WGS sequence"/>
</dbReference>
<keyword evidence="1" id="KW-1133">Transmembrane helix</keyword>
<keyword evidence="1" id="KW-0472">Membrane</keyword>
<dbReference type="Pfam" id="PF11188">
    <property type="entry name" value="DUF2975"/>
    <property type="match status" value="1"/>
</dbReference>
<feature type="transmembrane region" description="Helical" evidence="1">
    <location>
        <begin position="46"/>
        <end position="66"/>
    </location>
</feature>
<name>A0ABP3RIU7_9ACTN</name>
<evidence type="ECO:0000256" key="1">
    <source>
        <dbReference type="SAM" id="Phobius"/>
    </source>
</evidence>
<organism evidence="2 3">
    <name type="scientific">Sporichthya brevicatena</name>
    <dbReference type="NCBI Taxonomy" id="171442"/>
    <lineage>
        <taxon>Bacteria</taxon>
        <taxon>Bacillati</taxon>
        <taxon>Actinomycetota</taxon>
        <taxon>Actinomycetes</taxon>
        <taxon>Sporichthyales</taxon>
        <taxon>Sporichthyaceae</taxon>
        <taxon>Sporichthya</taxon>
    </lineage>
</organism>